<protein>
    <submittedName>
        <fullName evidence="1">Uncharacterized protein</fullName>
    </submittedName>
</protein>
<gene>
    <name evidence="1" type="ORF">ASZ90_016791</name>
</gene>
<dbReference type="AlphaFoldDB" id="A0A0W8EBK6"/>
<reference evidence="1" key="1">
    <citation type="journal article" date="2015" name="Proc. Natl. Acad. Sci. U.S.A.">
        <title>Networks of energetic and metabolic interactions define dynamics in microbial communities.</title>
        <authorList>
            <person name="Embree M."/>
            <person name="Liu J.K."/>
            <person name="Al-Bassam M.M."/>
            <person name="Zengler K."/>
        </authorList>
    </citation>
    <scope>NUCLEOTIDE SEQUENCE</scope>
</reference>
<dbReference type="EMBL" id="LNQE01001766">
    <property type="protein sequence ID" value="KUG05811.1"/>
    <property type="molecule type" value="Genomic_DNA"/>
</dbReference>
<comment type="caution">
    <text evidence="1">The sequence shown here is derived from an EMBL/GenBank/DDBJ whole genome shotgun (WGS) entry which is preliminary data.</text>
</comment>
<sequence length="60" mass="6987">MVLSTIAGQRLYWEKYVGWQKEEFQGAGELIVHAGLPGEIREHQRNRSAYLLSLTRREIT</sequence>
<proteinExistence type="predicted"/>
<name>A0A0W8EBK6_9ZZZZ</name>
<organism evidence="1">
    <name type="scientific">hydrocarbon metagenome</name>
    <dbReference type="NCBI Taxonomy" id="938273"/>
    <lineage>
        <taxon>unclassified sequences</taxon>
        <taxon>metagenomes</taxon>
        <taxon>ecological metagenomes</taxon>
    </lineage>
</organism>
<evidence type="ECO:0000313" key="1">
    <source>
        <dbReference type="EMBL" id="KUG05811.1"/>
    </source>
</evidence>
<accession>A0A0W8EBK6</accession>